<feature type="domain" description="Phospholipid/glycerol acyltransferase" evidence="15">
    <location>
        <begin position="142"/>
        <end position="255"/>
    </location>
</feature>
<evidence type="ECO:0000256" key="5">
    <source>
        <dbReference type="ARBA" id="ARBA00022679"/>
    </source>
</evidence>
<dbReference type="SMART" id="SM00563">
    <property type="entry name" value="PlsC"/>
    <property type="match status" value="1"/>
</dbReference>
<dbReference type="EMBL" id="CAXAMM010042439">
    <property type="protein sequence ID" value="CAK9104852.1"/>
    <property type="molecule type" value="Genomic_DNA"/>
</dbReference>
<accession>A0ABP0RWE4</accession>
<feature type="region of interest" description="Disordered" evidence="13">
    <location>
        <begin position="1"/>
        <end position="32"/>
    </location>
</feature>
<keyword evidence="7 14" id="KW-1133">Transmembrane helix</keyword>
<feature type="region of interest" description="Disordered" evidence="13">
    <location>
        <begin position="384"/>
        <end position="406"/>
    </location>
</feature>
<reference evidence="16 17" key="1">
    <citation type="submission" date="2024-02" db="EMBL/GenBank/DDBJ databases">
        <authorList>
            <person name="Chen Y."/>
            <person name="Shah S."/>
            <person name="Dougan E. K."/>
            <person name="Thang M."/>
            <person name="Chan C."/>
        </authorList>
    </citation>
    <scope>NUCLEOTIDE SEQUENCE [LARGE SCALE GENOMIC DNA]</scope>
</reference>
<dbReference type="InterPro" id="IPR002123">
    <property type="entry name" value="Plipid/glycerol_acylTrfase"/>
</dbReference>
<evidence type="ECO:0000259" key="15">
    <source>
        <dbReference type="SMART" id="SM00563"/>
    </source>
</evidence>
<keyword evidence="12" id="KW-0012">Acyltransferase</keyword>
<comment type="caution">
    <text evidence="16">The sequence shown here is derived from an EMBL/GenBank/DDBJ whole genome shotgun (WGS) entry which is preliminary data.</text>
</comment>
<keyword evidence="4" id="KW-0444">Lipid biosynthesis</keyword>
<feature type="compositionally biased region" description="Basic residues" evidence="13">
    <location>
        <begin position="8"/>
        <end position="19"/>
    </location>
</feature>
<evidence type="ECO:0000313" key="16">
    <source>
        <dbReference type="EMBL" id="CAK9104852.1"/>
    </source>
</evidence>
<comment type="similarity">
    <text evidence="3">Belongs to the 1-acyl-sn-glycerol-3-phosphate acyltransferase family.</text>
</comment>
<gene>
    <name evidence="16" type="ORF">SCF082_LOCUS48896</name>
</gene>
<evidence type="ECO:0000256" key="4">
    <source>
        <dbReference type="ARBA" id="ARBA00022516"/>
    </source>
</evidence>
<evidence type="ECO:0000256" key="11">
    <source>
        <dbReference type="ARBA" id="ARBA00023264"/>
    </source>
</evidence>
<dbReference type="Proteomes" id="UP001642464">
    <property type="component" value="Unassembled WGS sequence"/>
</dbReference>
<keyword evidence="8" id="KW-0443">Lipid metabolism</keyword>
<feature type="transmembrane region" description="Helical" evidence="14">
    <location>
        <begin position="142"/>
        <end position="161"/>
    </location>
</feature>
<evidence type="ECO:0000256" key="7">
    <source>
        <dbReference type="ARBA" id="ARBA00022989"/>
    </source>
</evidence>
<evidence type="ECO:0000256" key="2">
    <source>
        <dbReference type="ARBA" id="ARBA00005189"/>
    </source>
</evidence>
<evidence type="ECO:0000256" key="6">
    <source>
        <dbReference type="ARBA" id="ARBA00022692"/>
    </source>
</evidence>
<name>A0ABP0RWE4_9DINO</name>
<evidence type="ECO:0000256" key="3">
    <source>
        <dbReference type="ARBA" id="ARBA00008655"/>
    </source>
</evidence>
<dbReference type="PANTHER" id="PTHR23063">
    <property type="entry name" value="PHOSPHOLIPID ACYLTRANSFERASE"/>
    <property type="match status" value="1"/>
</dbReference>
<evidence type="ECO:0000313" key="17">
    <source>
        <dbReference type="Proteomes" id="UP001642464"/>
    </source>
</evidence>
<evidence type="ECO:0000256" key="1">
    <source>
        <dbReference type="ARBA" id="ARBA00004370"/>
    </source>
</evidence>
<evidence type="ECO:0000256" key="9">
    <source>
        <dbReference type="ARBA" id="ARBA00023136"/>
    </source>
</evidence>
<dbReference type="InterPro" id="IPR045252">
    <property type="entry name" value="LPCAT1-like"/>
</dbReference>
<evidence type="ECO:0000256" key="14">
    <source>
        <dbReference type="SAM" id="Phobius"/>
    </source>
</evidence>
<evidence type="ECO:0000256" key="12">
    <source>
        <dbReference type="ARBA" id="ARBA00023315"/>
    </source>
</evidence>
<evidence type="ECO:0000256" key="13">
    <source>
        <dbReference type="SAM" id="MobiDB-lite"/>
    </source>
</evidence>
<feature type="transmembrane region" description="Helical" evidence="14">
    <location>
        <begin position="67"/>
        <end position="91"/>
    </location>
</feature>
<keyword evidence="11" id="KW-1208">Phospholipid metabolism</keyword>
<feature type="compositionally biased region" description="Basic and acidic residues" evidence="13">
    <location>
        <begin position="384"/>
        <end position="400"/>
    </location>
</feature>
<organism evidence="16 17">
    <name type="scientific">Durusdinium trenchii</name>
    <dbReference type="NCBI Taxonomy" id="1381693"/>
    <lineage>
        <taxon>Eukaryota</taxon>
        <taxon>Sar</taxon>
        <taxon>Alveolata</taxon>
        <taxon>Dinophyceae</taxon>
        <taxon>Suessiales</taxon>
        <taxon>Symbiodiniaceae</taxon>
        <taxon>Durusdinium</taxon>
    </lineage>
</organism>
<keyword evidence="6 14" id="KW-0812">Transmembrane</keyword>
<evidence type="ECO:0000256" key="10">
    <source>
        <dbReference type="ARBA" id="ARBA00023209"/>
    </source>
</evidence>
<evidence type="ECO:0000256" key="8">
    <source>
        <dbReference type="ARBA" id="ARBA00023098"/>
    </source>
</evidence>
<keyword evidence="10" id="KW-0594">Phospholipid biosynthesis</keyword>
<dbReference type="Pfam" id="PF01553">
    <property type="entry name" value="Acyltransferase"/>
    <property type="match status" value="1"/>
</dbReference>
<comment type="pathway">
    <text evidence="2">Lipid metabolism.</text>
</comment>
<comment type="subcellular location">
    <subcellularLocation>
        <location evidence="1">Membrane</location>
    </subcellularLocation>
</comment>
<proteinExistence type="inferred from homology"/>
<feature type="transmembrane region" description="Helical" evidence="14">
    <location>
        <begin position="103"/>
        <end position="122"/>
    </location>
</feature>
<dbReference type="PANTHER" id="PTHR23063:SF52">
    <property type="entry name" value="LYSOPHOSPHATIDYLCHOLINE ACYLTRANSFERASE"/>
    <property type="match status" value="1"/>
</dbReference>
<keyword evidence="9 14" id="KW-0472">Membrane</keyword>
<sequence length="406" mass="45329">MTVLPQSHARRTERRKKRTPSSPSCQAEDEKCSEEAEAKPLVPLKPLSLNTVHVTSRLGLAGFMPTAALHLVASLAGLVPFSMGYAVAKMWSCAGGRLADSSSFRAGCYGFLYSAGIFPTVLHDQGGQLGPLDGDAVLMLTPLLVANHVSYLDALILPLVLKLPKFLSMSSVKSWPLFGSLGEDLEYIWVDRGQKGSRGAALEAIQKHVNSWKVGERPLVIFPEGTTSNGQSLYPFKQGAFITGAPVRPVLLKYSGSWDPAFTEFLMTDDGERVEYTDGEWAMNFWANLFHSCTVLVCEPYHPSMEEKADPELYASNVRAFMLEKQKELELVCRSSSSTQMNRVLMEWRRRLQLQRHWNRLAATPSGTRLRFRQKVRPRRRTALMDEAKEQEQIDHRCDPVADPSA</sequence>
<keyword evidence="17" id="KW-1185">Reference proteome</keyword>
<protein>
    <recommendedName>
        <fullName evidence="15">Phospholipid/glycerol acyltransferase domain-containing protein</fullName>
    </recommendedName>
</protein>
<dbReference type="SUPFAM" id="SSF69593">
    <property type="entry name" value="Glycerol-3-phosphate (1)-acyltransferase"/>
    <property type="match status" value="1"/>
</dbReference>
<dbReference type="CDD" id="cd07991">
    <property type="entry name" value="LPLAT_LPCAT1-like"/>
    <property type="match status" value="1"/>
</dbReference>
<keyword evidence="5" id="KW-0808">Transferase</keyword>